<dbReference type="Proteomes" id="UP000003980">
    <property type="component" value="Unassembled WGS sequence"/>
</dbReference>
<dbReference type="PANTHER" id="PTHR38433">
    <property type="match status" value="1"/>
</dbReference>
<organism evidence="1 2">
    <name type="scientific">Metallosphaera yellowstonensis MK1</name>
    <dbReference type="NCBI Taxonomy" id="671065"/>
    <lineage>
        <taxon>Archaea</taxon>
        <taxon>Thermoproteota</taxon>
        <taxon>Thermoprotei</taxon>
        <taxon>Sulfolobales</taxon>
        <taxon>Sulfolobaceae</taxon>
        <taxon>Metallosphaera</taxon>
    </lineage>
</organism>
<dbReference type="Pfam" id="PF07849">
    <property type="entry name" value="DUF1641"/>
    <property type="match status" value="1"/>
</dbReference>
<dbReference type="InterPro" id="IPR012440">
    <property type="entry name" value="DUF1641"/>
</dbReference>
<dbReference type="STRING" id="671065.MetMK1DRAFT_00002380"/>
<dbReference type="HOGENOM" id="CLU_2091353_0_0_2"/>
<protein>
    <recommendedName>
        <fullName evidence="3">DUF1641 domain-containing protein</fullName>
    </recommendedName>
</protein>
<dbReference type="AlphaFoldDB" id="H2C3Z3"/>
<reference evidence="1 2" key="1">
    <citation type="submission" date="2012-01" db="EMBL/GenBank/DDBJ databases">
        <title>Improved High-Quality Draft sequence of Metallosphaera yellowstonensis MK1.</title>
        <authorList>
            <consortium name="US DOE Joint Genome Institute"/>
            <person name="Lucas S."/>
            <person name="Han J."/>
            <person name="Cheng J.-F."/>
            <person name="Goodwin L."/>
            <person name="Pitluck S."/>
            <person name="Peters L."/>
            <person name="Teshima H."/>
            <person name="Detter J.C."/>
            <person name="Han C."/>
            <person name="Tapia R."/>
            <person name="Land M."/>
            <person name="Hauser L."/>
            <person name="Kyrpides N."/>
            <person name="Kozubal M."/>
            <person name="Macur R.E."/>
            <person name="Jay Z."/>
            <person name="Inskeep W."/>
            <person name="Woyke T."/>
        </authorList>
    </citation>
    <scope>NUCLEOTIDE SEQUENCE [LARGE SCALE GENOMIC DNA]</scope>
    <source>
        <strain evidence="1 2">MK1</strain>
    </source>
</reference>
<proteinExistence type="predicted"/>
<dbReference type="RefSeq" id="WP_009069803.1">
    <property type="nucleotide sequence ID" value="NZ_JH597761.1"/>
</dbReference>
<gene>
    <name evidence="1" type="ORF">MetMK1DRAFT_00002380</name>
</gene>
<evidence type="ECO:0000313" key="1">
    <source>
        <dbReference type="EMBL" id="EHP69736.1"/>
    </source>
</evidence>
<sequence length="116" mass="13043">MEEKGLQQVDGLSQEALEDIFKLLKELESSGLLKALLGLVEGREELLSRLTMWIENNRNLVENFTLLLNALSSVDPGEVRTANSLTELLNLLKDPEVLSGLSLFLAFMRELGRNMR</sequence>
<evidence type="ECO:0008006" key="3">
    <source>
        <dbReference type="Google" id="ProtNLM"/>
    </source>
</evidence>
<dbReference type="EMBL" id="JH597761">
    <property type="protein sequence ID" value="EHP69736.1"/>
    <property type="molecule type" value="Genomic_DNA"/>
</dbReference>
<dbReference type="PANTHER" id="PTHR38433:SF1">
    <property type="entry name" value="DUF1641 DOMAIN-CONTAINING PROTEIN"/>
    <property type="match status" value="1"/>
</dbReference>
<dbReference type="eggNOG" id="arCOG02113">
    <property type="taxonomic scope" value="Archaea"/>
</dbReference>
<evidence type="ECO:0000313" key="2">
    <source>
        <dbReference type="Proteomes" id="UP000003980"/>
    </source>
</evidence>
<dbReference type="OrthoDB" id="36283at2157"/>
<accession>H2C3Z3</accession>
<keyword evidence="2" id="KW-1185">Reference proteome</keyword>
<name>H2C3Z3_9CREN</name>